<dbReference type="AlphaFoldDB" id="A0AAU7DTQ4"/>
<name>A0AAU7DTQ4_9MICO</name>
<dbReference type="EMBL" id="CP146203">
    <property type="protein sequence ID" value="XBH21334.1"/>
    <property type="molecule type" value="Genomic_DNA"/>
</dbReference>
<protein>
    <submittedName>
        <fullName evidence="1">Uncharacterized protein</fullName>
    </submittedName>
</protein>
<evidence type="ECO:0000313" key="1">
    <source>
        <dbReference type="EMBL" id="XBH21334.1"/>
    </source>
</evidence>
<proteinExistence type="predicted"/>
<accession>A0AAU7DTQ4</accession>
<sequence length="171" mass="19274">MDSNNDVDFLTVYLSPNYCDTADTLEDLVYHASSGLSGDLLSDLRWWARSYRDLFDENQVWKSPDHMRAFKQTGTALARRIADELGSEHEVEFWPLQEGEPSCRFHSVGPATNPRAAAAFSGLKQRLRDEEAKKMRQIEIALGEGFRGSFGWFSSDLNSAATKDFEGLGEE</sequence>
<gene>
    <name evidence="1" type="ORF">V5R04_14150</name>
</gene>
<organism evidence="1">
    <name type="scientific">Jonesiaceae bacterium BS-20</name>
    <dbReference type="NCBI Taxonomy" id="3120821"/>
    <lineage>
        <taxon>Bacteria</taxon>
        <taxon>Bacillati</taxon>
        <taxon>Actinomycetota</taxon>
        <taxon>Actinomycetes</taxon>
        <taxon>Micrococcales</taxon>
        <taxon>Jonesiaceae</taxon>
    </lineage>
</organism>
<reference evidence="1" key="1">
    <citation type="submission" date="2024-02" db="EMBL/GenBank/DDBJ databases">
        <title>Tomenella chthoni gen. nov. sp. nov., a member of the family Jonesiaceae isolated from bat guano.</title>
        <authorList>
            <person name="Miller S.L."/>
            <person name="King J."/>
            <person name="Sankaranarayanan K."/>
            <person name="Lawson P.A."/>
        </authorList>
    </citation>
    <scope>NUCLEOTIDE SEQUENCE</scope>
    <source>
        <strain evidence="1">BS-20</strain>
    </source>
</reference>